<comment type="caution">
    <text evidence="5">The sequence shown here is derived from an EMBL/GenBank/DDBJ whole genome shotgun (WGS) entry which is preliminary data.</text>
</comment>
<keyword evidence="4" id="KW-0175">Coiled coil</keyword>
<dbReference type="Pfam" id="PF01991">
    <property type="entry name" value="vATP-synt_E"/>
    <property type="match status" value="1"/>
</dbReference>
<gene>
    <name evidence="5" type="ORF">PROFUN_03430</name>
</gene>
<evidence type="ECO:0000256" key="2">
    <source>
        <dbReference type="ARBA" id="ARBA00022448"/>
    </source>
</evidence>
<dbReference type="InParanoid" id="A0A2P6NWJ2"/>
<dbReference type="Gene3D" id="6.10.250.1620">
    <property type="match status" value="1"/>
</dbReference>
<dbReference type="FunCoup" id="A0A2P6NWJ2">
    <property type="interactions" value="585"/>
</dbReference>
<dbReference type="Gene3D" id="3.30.2320.30">
    <property type="entry name" value="ATP synthase, E subunit, C-terminal"/>
    <property type="match status" value="1"/>
</dbReference>
<dbReference type="EMBL" id="MDYQ01000012">
    <property type="protein sequence ID" value="PRP88321.1"/>
    <property type="molecule type" value="Genomic_DNA"/>
</dbReference>
<dbReference type="SUPFAM" id="SSF160527">
    <property type="entry name" value="V-type ATPase subunit E-like"/>
    <property type="match status" value="1"/>
</dbReference>
<evidence type="ECO:0000256" key="4">
    <source>
        <dbReference type="SAM" id="Coils"/>
    </source>
</evidence>
<evidence type="ECO:0000256" key="3">
    <source>
        <dbReference type="ARBA" id="ARBA00023065"/>
    </source>
</evidence>
<evidence type="ECO:0000313" key="5">
    <source>
        <dbReference type="EMBL" id="PRP88321.1"/>
    </source>
</evidence>
<organism evidence="5 6">
    <name type="scientific">Planoprotostelium fungivorum</name>
    <dbReference type="NCBI Taxonomy" id="1890364"/>
    <lineage>
        <taxon>Eukaryota</taxon>
        <taxon>Amoebozoa</taxon>
        <taxon>Evosea</taxon>
        <taxon>Variosea</taxon>
        <taxon>Cavosteliida</taxon>
        <taxon>Cavosteliaceae</taxon>
        <taxon>Planoprotostelium</taxon>
    </lineage>
</organism>
<comment type="similarity">
    <text evidence="1">Belongs to the V-ATPase E subunit family.</text>
</comment>
<dbReference type="GO" id="GO:0033178">
    <property type="term" value="C:proton-transporting two-sector ATPase complex, catalytic domain"/>
    <property type="evidence" value="ECO:0007669"/>
    <property type="project" value="InterPro"/>
</dbReference>
<reference evidence="5 6" key="1">
    <citation type="journal article" date="2018" name="Genome Biol. Evol.">
        <title>Multiple Roots of Fruiting Body Formation in Amoebozoa.</title>
        <authorList>
            <person name="Hillmann F."/>
            <person name="Forbes G."/>
            <person name="Novohradska S."/>
            <person name="Ferling I."/>
            <person name="Riege K."/>
            <person name="Groth M."/>
            <person name="Westermann M."/>
            <person name="Marz M."/>
            <person name="Spaller T."/>
            <person name="Winckler T."/>
            <person name="Schaap P."/>
            <person name="Glockner G."/>
        </authorList>
    </citation>
    <scope>NUCLEOTIDE SEQUENCE [LARGE SCALE GENOMIC DNA]</scope>
    <source>
        <strain evidence="5 6">Jena</strain>
    </source>
</reference>
<dbReference type="InterPro" id="IPR002842">
    <property type="entry name" value="ATPase_V1_Esu"/>
</dbReference>
<evidence type="ECO:0000256" key="1">
    <source>
        <dbReference type="ARBA" id="ARBA00005901"/>
    </source>
</evidence>
<dbReference type="PANTHER" id="PTHR45715">
    <property type="entry name" value="ATPASE H+-TRANSPORTING V1 SUBUNIT E1A-RELATED"/>
    <property type="match status" value="1"/>
</dbReference>
<accession>A0A2P6NWJ2</accession>
<dbReference type="Proteomes" id="UP000241769">
    <property type="component" value="Unassembled WGS sequence"/>
</dbReference>
<sequence>MEDDEAQKQVEQMTKFILREADEKVDEINAKAQEEFSIEKSKNVQEAKQKISKEFEKKEKNIEVKRKIDASNELNQSRLRILKAKEEGVQRILSVAHKKLGELSKDQNAYKKILKDLLVQALLRLAEETVNVVARKQDLALVESLLTEAAKEYQSKTNKPVNAVLSKTYFLAPGPEQATKEGEFCTGGVVVSSGDGKIICNNTLDARLSMAFEQNLPAIRTTVYGKSLTRKFYD</sequence>
<dbReference type="GO" id="GO:0046961">
    <property type="term" value="F:proton-transporting ATPase activity, rotational mechanism"/>
    <property type="evidence" value="ECO:0007669"/>
    <property type="project" value="InterPro"/>
</dbReference>
<dbReference type="InterPro" id="IPR038495">
    <property type="entry name" value="ATPase_E_C"/>
</dbReference>
<evidence type="ECO:0000313" key="6">
    <source>
        <dbReference type="Proteomes" id="UP000241769"/>
    </source>
</evidence>
<dbReference type="STRING" id="1890364.A0A2P6NWJ2"/>
<dbReference type="AlphaFoldDB" id="A0A2P6NWJ2"/>
<keyword evidence="2" id="KW-0813">Transport</keyword>
<dbReference type="HAMAP" id="MF_00311">
    <property type="entry name" value="ATP_synth_E_arch"/>
    <property type="match status" value="1"/>
</dbReference>
<proteinExistence type="inferred from homology"/>
<keyword evidence="3" id="KW-0406">Ion transport</keyword>
<dbReference type="OrthoDB" id="10263003at2759"/>
<name>A0A2P6NWJ2_9EUKA</name>
<keyword evidence="6" id="KW-1185">Reference proteome</keyword>
<protein>
    <submittedName>
        <fullName evidence="5">Vacuolar H+-ATPase E subunit</fullName>
    </submittedName>
</protein>
<feature type="coiled-coil region" evidence="4">
    <location>
        <begin position="41"/>
        <end position="87"/>
    </location>
</feature>